<accession>B7G5I1</accession>
<dbReference type="Gene3D" id="3.10.20.30">
    <property type="match status" value="1"/>
</dbReference>
<keyword evidence="2" id="KW-0411">Iron-sulfur</keyword>
<proteinExistence type="predicted"/>
<dbReference type="InterPro" id="IPR036010">
    <property type="entry name" value="2Fe-2S_ferredoxin-like_sf"/>
</dbReference>
<gene>
    <name evidence="4" type="ORF">PHATRDRAFT_47958</name>
</gene>
<dbReference type="OrthoDB" id="5987010at2759"/>
<dbReference type="InParanoid" id="B7G5I1"/>
<dbReference type="EMBL" id="CM000617">
    <property type="protein sequence ID" value="EEC46319.1"/>
    <property type="molecule type" value="Genomic_DNA"/>
</dbReference>
<dbReference type="GO" id="GO:0051537">
    <property type="term" value="F:2 iron, 2 sulfur cluster binding"/>
    <property type="evidence" value="ECO:0007669"/>
    <property type="project" value="UniProtKB-KW"/>
</dbReference>
<organism evidence="4 5">
    <name type="scientific">Phaeodactylum tricornutum (strain CCAP 1055/1)</name>
    <dbReference type="NCBI Taxonomy" id="556484"/>
    <lineage>
        <taxon>Eukaryota</taxon>
        <taxon>Sar</taxon>
        <taxon>Stramenopiles</taxon>
        <taxon>Ochrophyta</taxon>
        <taxon>Bacillariophyta</taxon>
        <taxon>Bacillariophyceae</taxon>
        <taxon>Bacillariophycidae</taxon>
        <taxon>Naviculales</taxon>
        <taxon>Phaeodactylaceae</taxon>
        <taxon>Phaeodactylum</taxon>
    </lineage>
</organism>
<feature type="signal peptide" evidence="3">
    <location>
        <begin position="1"/>
        <end position="17"/>
    </location>
</feature>
<name>B7G5I1_PHATC</name>
<keyword evidence="1" id="KW-0479">Metal-binding</keyword>
<dbReference type="HOGENOM" id="CLU_892713_0_0_1"/>
<reference evidence="5" key="2">
    <citation type="submission" date="2008-08" db="EMBL/GenBank/DDBJ databases">
        <authorList>
            <consortium name="Diatom Consortium"/>
            <person name="Grigoriev I."/>
            <person name="Grimwood J."/>
            <person name="Kuo A."/>
            <person name="Otillar R.P."/>
            <person name="Salamov A."/>
            <person name="Detter J.C."/>
            <person name="Lindquist E."/>
            <person name="Shapiro H."/>
            <person name="Lucas S."/>
            <person name="Glavina del Rio T."/>
            <person name="Pitluck S."/>
            <person name="Rokhsar D."/>
            <person name="Bowler C."/>
        </authorList>
    </citation>
    <scope>GENOME REANNOTATION</scope>
    <source>
        <strain evidence="5">CCAP 1055/1</strain>
    </source>
</reference>
<protein>
    <recommendedName>
        <fullName evidence="6">PDZ domain-containing protein</fullName>
    </recommendedName>
</protein>
<dbReference type="PaxDb" id="2850-Phatr47958"/>
<dbReference type="SUPFAM" id="SSF54292">
    <property type="entry name" value="2Fe-2S ferredoxin-like"/>
    <property type="match status" value="1"/>
</dbReference>
<keyword evidence="1" id="KW-0408">Iron</keyword>
<dbReference type="KEGG" id="pti:PHATRDRAFT_47958"/>
<dbReference type="OMA" id="HEVFITK"/>
<keyword evidence="5" id="KW-1185">Reference proteome</keyword>
<evidence type="ECO:0000313" key="5">
    <source>
        <dbReference type="Proteomes" id="UP000000759"/>
    </source>
</evidence>
<evidence type="ECO:0000256" key="1">
    <source>
        <dbReference type="ARBA" id="ARBA00022714"/>
    </source>
</evidence>
<dbReference type="RefSeq" id="XP_002182418.1">
    <property type="nucleotide sequence ID" value="XM_002182382.1"/>
</dbReference>
<dbReference type="Proteomes" id="UP000000759">
    <property type="component" value="Chromosome 15"/>
</dbReference>
<evidence type="ECO:0008006" key="6">
    <source>
        <dbReference type="Google" id="ProtNLM"/>
    </source>
</evidence>
<dbReference type="InterPro" id="IPR001041">
    <property type="entry name" value="2Fe-2S_ferredoxin-type"/>
</dbReference>
<keyword evidence="3" id="KW-0732">Signal</keyword>
<evidence type="ECO:0000313" key="4">
    <source>
        <dbReference type="EMBL" id="EEC46319.1"/>
    </source>
</evidence>
<evidence type="ECO:0000256" key="2">
    <source>
        <dbReference type="ARBA" id="ARBA00023014"/>
    </source>
</evidence>
<dbReference type="GeneID" id="7203142"/>
<reference evidence="4 5" key="1">
    <citation type="journal article" date="2008" name="Nature">
        <title>The Phaeodactylum genome reveals the evolutionary history of diatom genomes.</title>
        <authorList>
            <person name="Bowler C."/>
            <person name="Allen A.E."/>
            <person name="Badger J.H."/>
            <person name="Grimwood J."/>
            <person name="Jabbari K."/>
            <person name="Kuo A."/>
            <person name="Maheswari U."/>
            <person name="Martens C."/>
            <person name="Maumus F."/>
            <person name="Otillar R.P."/>
            <person name="Rayko E."/>
            <person name="Salamov A."/>
            <person name="Vandepoele K."/>
            <person name="Beszteri B."/>
            <person name="Gruber A."/>
            <person name="Heijde M."/>
            <person name="Katinka M."/>
            <person name="Mock T."/>
            <person name="Valentin K."/>
            <person name="Verret F."/>
            <person name="Berges J.A."/>
            <person name="Brownlee C."/>
            <person name="Cadoret J.P."/>
            <person name="Chiovitti A."/>
            <person name="Choi C.J."/>
            <person name="Coesel S."/>
            <person name="De Martino A."/>
            <person name="Detter J.C."/>
            <person name="Durkin C."/>
            <person name="Falciatore A."/>
            <person name="Fournet J."/>
            <person name="Haruta M."/>
            <person name="Huysman M.J."/>
            <person name="Jenkins B.D."/>
            <person name="Jiroutova K."/>
            <person name="Jorgensen R.E."/>
            <person name="Joubert Y."/>
            <person name="Kaplan A."/>
            <person name="Kroger N."/>
            <person name="Kroth P.G."/>
            <person name="La Roche J."/>
            <person name="Lindquist E."/>
            <person name="Lommer M."/>
            <person name="Martin-Jezequel V."/>
            <person name="Lopez P.J."/>
            <person name="Lucas S."/>
            <person name="Mangogna M."/>
            <person name="McGinnis K."/>
            <person name="Medlin L.K."/>
            <person name="Montsant A."/>
            <person name="Oudot-Le Secq M.P."/>
            <person name="Napoli C."/>
            <person name="Obornik M."/>
            <person name="Parker M.S."/>
            <person name="Petit J.L."/>
            <person name="Porcel B.M."/>
            <person name="Poulsen N."/>
            <person name="Robison M."/>
            <person name="Rychlewski L."/>
            <person name="Rynearson T.A."/>
            <person name="Schmutz J."/>
            <person name="Shapiro H."/>
            <person name="Siaut M."/>
            <person name="Stanley M."/>
            <person name="Sussman M.R."/>
            <person name="Taylor A.R."/>
            <person name="Vardi A."/>
            <person name="von Dassow P."/>
            <person name="Vyverman W."/>
            <person name="Willis A."/>
            <person name="Wyrwicz L.S."/>
            <person name="Rokhsar D.S."/>
            <person name="Weissenbach J."/>
            <person name="Armbrust E.V."/>
            <person name="Green B.R."/>
            <person name="Van de Peer Y."/>
            <person name="Grigoriev I.V."/>
        </authorList>
    </citation>
    <scope>NUCLEOTIDE SEQUENCE [LARGE SCALE GENOMIC DNA]</scope>
    <source>
        <strain evidence="4 5">CCAP 1055/1</strain>
    </source>
</reference>
<dbReference type="AlphaFoldDB" id="B7G5I1"/>
<dbReference type="SMR" id="B7G5I1"/>
<evidence type="ECO:0000256" key="3">
    <source>
        <dbReference type="SAM" id="SignalP"/>
    </source>
</evidence>
<dbReference type="STRING" id="556484.B7G5I1"/>
<dbReference type="CDD" id="cd00207">
    <property type="entry name" value="fer2"/>
    <property type="match status" value="1"/>
</dbReference>
<feature type="chain" id="PRO_5002855439" description="PDZ domain-containing protein" evidence="3">
    <location>
        <begin position="18"/>
        <end position="312"/>
    </location>
</feature>
<keyword evidence="1" id="KW-0001">2Fe-2S</keyword>
<dbReference type="InterPro" id="IPR012675">
    <property type="entry name" value="Beta-grasp_dom_sf"/>
</dbReference>
<sequence length="312" mass="34120">MMRIFLPTLVAIWAVHAFAFVTPPYPVFLQASPTVLRTASQGATLDQHLMDLAQKFKLEIFDLDEGLFGFDSKDNRYGLEVVHTNIDVGNDGLGLVLTEMAGSPDGRGLVMVSKITGNAAKANPQAIHVGDTITGVMANDGVLKERVTAFNYDKTVEAIGRAKESSTDGTITLELNRLIKRLPVRVEIDDGSGHVQVIEALAGENLRRMFMRKQLKLYDERTRRFDQPFNTGNCGGDGVCGTCLVNVLQGMDLLNPKDSHEVFITKGRPPSWRASCRTTVGFNNVGGTLRISLHPQSELPEELSPGVKSLKP</sequence>